<evidence type="ECO:0000259" key="5">
    <source>
        <dbReference type="Pfam" id="PF12246"/>
    </source>
</evidence>
<comment type="similarity">
    <text evidence="2">Belongs to the XPG/RAD2 endonuclease family.</text>
</comment>
<evidence type="ECO:0000313" key="7">
    <source>
        <dbReference type="EMBL" id="KAH3665941.1"/>
    </source>
</evidence>
<feature type="domain" description="Post-transcriptional regulator MKT1 N-terminal" evidence="6">
    <location>
        <begin position="333"/>
        <end position="423"/>
    </location>
</feature>
<dbReference type="Pfam" id="PF12246">
    <property type="entry name" value="MKT1_C"/>
    <property type="match status" value="1"/>
</dbReference>
<feature type="domain" description="Post-transcriptional regulator MKT1 C-terminal" evidence="5">
    <location>
        <begin position="498"/>
        <end position="732"/>
    </location>
</feature>
<keyword evidence="8" id="KW-1185">Reference proteome</keyword>
<dbReference type="PANTHER" id="PTHR11081:SF32">
    <property type="entry name" value="POST-TRANSCRIPTIONAL REGULATOR MKT1"/>
    <property type="match status" value="1"/>
</dbReference>
<feature type="domain" description="XPG N-terminal" evidence="4">
    <location>
        <begin position="1"/>
        <end position="86"/>
    </location>
</feature>
<dbReference type="Pfam" id="PF12247">
    <property type="entry name" value="MKT1_N"/>
    <property type="match status" value="1"/>
</dbReference>
<dbReference type="EMBL" id="JAEUBE010000295">
    <property type="protein sequence ID" value="KAH3665941.1"/>
    <property type="molecule type" value="Genomic_DNA"/>
</dbReference>
<accession>A0A9P8T4P3</accession>
<dbReference type="GeneID" id="70236095"/>
<evidence type="ECO:0000259" key="4">
    <source>
        <dbReference type="Pfam" id="PF00752"/>
    </source>
</evidence>
<dbReference type="InterPro" id="IPR022039">
    <property type="entry name" value="MKT1_C"/>
</dbReference>
<dbReference type="Pfam" id="PF00752">
    <property type="entry name" value="XPG_N"/>
    <property type="match status" value="1"/>
</dbReference>
<evidence type="ECO:0008006" key="9">
    <source>
        <dbReference type="Google" id="ProtNLM"/>
    </source>
</evidence>
<dbReference type="InterPro" id="IPR022040">
    <property type="entry name" value="MKT1_N"/>
</dbReference>
<dbReference type="InterPro" id="IPR006084">
    <property type="entry name" value="XPG/Rad2"/>
</dbReference>
<evidence type="ECO:0000259" key="6">
    <source>
        <dbReference type="Pfam" id="PF12247"/>
    </source>
</evidence>
<reference evidence="7" key="2">
    <citation type="submission" date="2021-01" db="EMBL/GenBank/DDBJ databases">
        <authorList>
            <person name="Schikora-Tamarit M.A."/>
        </authorList>
    </citation>
    <scope>NUCLEOTIDE SEQUENCE</scope>
    <source>
        <strain evidence="7">CBS6075</strain>
    </source>
</reference>
<dbReference type="OrthoDB" id="17262at2759"/>
<dbReference type="RefSeq" id="XP_046061145.1">
    <property type="nucleotide sequence ID" value="XM_046205175.1"/>
</dbReference>
<dbReference type="PANTHER" id="PTHR11081">
    <property type="entry name" value="FLAP ENDONUCLEASE FAMILY MEMBER"/>
    <property type="match status" value="1"/>
</dbReference>
<dbReference type="InterPro" id="IPR006085">
    <property type="entry name" value="XPG_DNA_repair_N"/>
</dbReference>
<gene>
    <name evidence="7" type="ORF">OGAPHI_004130</name>
</gene>
<evidence type="ECO:0000256" key="3">
    <source>
        <dbReference type="SAM" id="MobiDB-lite"/>
    </source>
</evidence>
<dbReference type="GO" id="GO:0004518">
    <property type="term" value="F:nuclease activity"/>
    <property type="evidence" value="ECO:0007669"/>
    <property type="project" value="InterPro"/>
</dbReference>
<evidence type="ECO:0000256" key="2">
    <source>
        <dbReference type="ARBA" id="ARBA00024023"/>
    </source>
</evidence>
<protein>
    <recommendedName>
        <fullName evidence="9">Protein MKT1</fullName>
    </recommendedName>
</protein>
<dbReference type="Proteomes" id="UP000769157">
    <property type="component" value="Unassembled WGS sequence"/>
</dbReference>
<dbReference type="AlphaFoldDB" id="A0A9P8T4P3"/>
<evidence type="ECO:0000313" key="8">
    <source>
        <dbReference type="Proteomes" id="UP000769157"/>
    </source>
</evidence>
<proteinExistence type="inferred from homology"/>
<dbReference type="SUPFAM" id="SSF88723">
    <property type="entry name" value="PIN domain-like"/>
    <property type="match status" value="1"/>
</dbReference>
<evidence type="ECO:0000256" key="1">
    <source>
        <dbReference type="ARBA" id="ARBA00022845"/>
    </source>
</evidence>
<dbReference type="CDD" id="cd09858">
    <property type="entry name" value="PIN_MKT1"/>
    <property type="match status" value="1"/>
</dbReference>
<feature type="region of interest" description="Disordered" evidence="3">
    <location>
        <begin position="313"/>
        <end position="333"/>
    </location>
</feature>
<name>A0A9P8T4P3_9ASCO</name>
<dbReference type="GO" id="GO:0003730">
    <property type="term" value="F:mRNA 3'-UTR binding"/>
    <property type="evidence" value="ECO:0007669"/>
    <property type="project" value="TreeGrafter"/>
</dbReference>
<sequence>MPIKSLEPYLFDLKTVTNYPLDVLKNATIGIEAEHYLSRLLTPRKEPNLEAIGGFPMTLKALMEADFKVFEELNITPVFVFPGLKTVDQFDYYKEPELLQYEKNFKRIWEEKSTRDHFNESFRDSSTPLALRPIMADFMSLLESKGVSFIVAPYFAWVELHYLLTQDLIHCIFGSTDGLLIEGVDKFIFSMELESSQFKYVKRSSTLRKLNLTSKQFRDISMCVGNGFQPYSLNIFPHIPSAPTFPSLHEYVLNGGSVYNSLLGLPNGDRFMEIFQKGCASLDFTPVLKVNGRVELLQTDSDASFLSSVSASPAATSSTASPDPPSDPSKRIPNDLHEVIGQRLPDELFFYQSVGLTALELSETLIHGTQVERLPLDMAVTPLYQRLITEDESLEMRGKTLNLFANSLNRYYQFKKLRLATFFNGSQEYEIVQRMTPPLFLKLKPLLIRHTTARSFQLTSFLSGMSAEFLEDNVVAKADEEGARISTSYEVISTGLLRTLYVYGFLTENDYKLTEWGQVLPQVSRSVNVETLLLLLIFFKRFQSLKADDILQPTDFKTTNAQFKNAAIFISKILSLKPLTKLNPVSYLYKVHKPLLQFRSVLSKLSSYASDLITTNIIALELLNHDDLDKFQRDNKAWRKLATEIPFKKSLPNVLLGIIAQEYLETYLLDLDSTKAAAHVNESPIKNVHDNPVQEFLKSLKFVKQVIALVRTLLEKKLLTVDEAFKTMIDSSEELILKLESETQPEIV</sequence>
<dbReference type="Gene3D" id="3.40.50.1010">
    <property type="entry name" value="5'-nuclease"/>
    <property type="match status" value="1"/>
</dbReference>
<comment type="caution">
    <text evidence="7">The sequence shown here is derived from an EMBL/GenBank/DDBJ whole genome shotgun (WGS) entry which is preliminary data.</text>
</comment>
<organism evidence="7 8">
    <name type="scientific">Ogataea philodendri</name>
    <dbReference type="NCBI Taxonomy" id="1378263"/>
    <lineage>
        <taxon>Eukaryota</taxon>
        <taxon>Fungi</taxon>
        <taxon>Dikarya</taxon>
        <taxon>Ascomycota</taxon>
        <taxon>Saccharomycotina</taxon>
        <taxon>Pichiomycetes</taxon>
        <taxon>Pichiales</taxon>
        <taxon>Pichiaceae</taxon>
        <taxon>Ogataea</taxon>
    </lineage>
</organism>
<dbReference type="InterPro" id="IPR029060">
    <property type="entry name" value="PIN-like_dom_sf"/>
</dbReference>
<dbReference type="GO" id="GO:0006417">
    <property type="term" value="P:regulation of translation"/>
    <property type="evidence" value="ECO:0007669"/>
    <property type="project" value="UniProtKB-KW"/>
</dbReference>
<reference evidence="7" key="1">
    <citation type="journal article" date="2021" name="Open Biol.">
        <title>Shared evolutionary footprints suggest mitochondrial oxidative damage underlies multiple complex I losses in fungi.</title>
        <authorList>
            <person name="Schikora-Tamarit M.A."/>
            <person name="Marcet-Houben M."/>
            <person name="Nosek J."/>
            <person name="Gabaldon T."/>
        </authorList>
    </citation>
    <scope>NUCLEOTIDE SEQUENCE</scope>
    <source>
        <strain evidence="7">CBS6075</strain>
    </source>
</reference>
<keyword evidence="1" id="KW-0810">Translation regulation</keyword>